<keyword evidence="2" id="KW-1133">Transmembrane helix</keyword>
<accession>A0A642UQT5</accession>
<feature type="transmembrane region" description="Helical" evidence="2">
    <location>
        <begin position="263"/>
        <end position="281"/>
    </location>
</feature>
<keyword evidence="2" id="KW-0472">Membrane</keyword>
<feature type="transmembrane region" description="Helical" evidence="2">
    <location>
        <begin position="134"/>
        <end position="159"/>
    </location>
</feature>
<dbReference type="InterPro" id="IPR036259">
    <property type="entry name" value="MFS_trans_sf"/>
</dbReference>
<dbReference type="GO" id="GO:0000329">
    <property type="term" value="C:fungal-type vacuole membrane"/>
    <property type="evidence" value="ECO:0007669"/>
    <property type="project" value="TreeGrafter"/>
</dbReference>
<proteinExistence type="predicted"/>
<dbReference type="RefSeq" id="XP_034011888.1">
    <property type="nucleotide sequence ID" value="XM_034156419.1"/>
</dbReference>
<evidence type="ECO:0000313" key="5">
    <source>
        <dbReference type="Proteomes" id="UP000449547"/>
    </source>
</evidence>
<evidence type="ECO:0000256" key="1">
    <source>
        <dbReference type="ARBA" id="ARBA00004141"/>
    </source>
</evidence>
<dbReference type="Pfam" id="PF07690">
    <property type="entry name" value="MFS_1"/>
    <property type="match status" value="1"/>
</dbReference>
<gene>
    <name evidence="4" type="ORF">DIURU_003635</name>
</gene>
<dbReference type="OrthoDB" id="10027823at2759"/>
<organism evidence="4 5">
    <name type="scientific">Diutina rugosa</name>
    <name type="common">Yeast</name>
    <name type="synonym">Candida rugosa</name>
    <dbReference type="NCBI Taxonomy" id="5481"/>
    <lineage>
        <taxon>Eukaryota</taxon>
        <taxon>Fungi</taxon>
        <taxon>Dikarya</taxon>
        <taxon>Ascomycota</taxon>
        <taxon>Saccharomycotina</taxon>
        <taxon>Pichiomycetes</taxon>
        <taxon>Debaryomycetaceae</taxon>
        <taxon>Diutina</taxon>
    </lineage>
</organism>
<dbReference type="VEuPathDB" id="FungiDB:DIURU_003635"/>
<dbReference type="PANTHER" id="PTHR23520">
    <property type="entry name" value="TRANSPORTER, PUTATIVE (AFU_ORTHOLOGUE AFUA_3G04000)-RELATED"/>
    <property type="match status" value="1"/>
</dbReference>
<feature type="domain" description="Major facilitator superfamily (MFS) profile" evidence="3">
    <location>
        <begin position="7"/>
        <end position="413"/>
    </location>
</feature>
<evidence type="ECO:0000256" key="2">
    <source>
        <dbReference type="SAM" id="Phobius"/>
    </source>
</evidence>
<feature type="transmembrane region" description="Helical" evidence="2">
    <location>
        <begin position="41"/>
        <end position="61"/>
    </location>
</feature>
<protein>
    <recommendedName>
        <fullName evidence="3">Major facilitator superfamily (MFS) profile domain-containing protein</fullName>
    </recommendedName>
</protein>
<reference evidence="4 5" key="1">
    <citation type="submission" date="2019-07" db="EMBL/GenBank/DDBJ databases">
        <title>Genome assembly of two rare yeast pathogens: Diutina rugosa and Trichomonascus ciferrii.</title>
        <authorList>
            <person name="Mixao V."/>
            <person name="Saus E."/>
            <person name="Hansen A."/>
            <person name="Lass-Flor C."/>
            <person name="Gabaldon T."/>
        </authorList>
    </citation>
    <scope>NUCLEOTIDE SEQUENCE [LARGE SCALE GENOMIC DNA]</scope>
    <source>
        <strain evidence="4 5">CBS 613</strain>
    </source>
</reference>
<feature type="transmembrane region" description="Helical" evidence="2">
    <location>
        <begin position="73"/>
        <end position="106"/>
    </location>
</feature>
<comment type="subcellular location">
    <subcellularLocation>
        <location evidence="1">Membrane</location>
        <topology evidence="1">Multi-pass membrane protein</topology>
    </subcellularLocation>
</comment>
<comment type="caution">
    <text evidence="4">The sequence shown here is derived from an EMBL/GenBank/DDBJ whole genome shotgun (WGS) entry which is preliminary data.</text>
</comment>
<dbReference type="InterPro" id="IPR020846">
    <property type="entry name" value="MFS_dom"/>
</dbReference>
<dbReference type="GeneID" id="54782286"/>
<feature type="transmembrane region" description="Helical" evidence="2">
    <location>
        <begin position="386"/>
        <end position="408"/>
    </location>
</feature>
<keyword evidence="2" id="KW-0812">Transmembrane</keyword>
<dbReference type="AlphaFoldDB" id="A0A642UQT5"/>
<dbReference type="Gene3D" id="1.20.1250.20">
    <property type="entry name" value="MFS general substrate transporter like domains"/>
    <property type="match status" value="1"/>
</dbReference>
<sequence length="418" mass="44271">MPPIPQDVALLWGLVFLRMMGYGLTNQVLTLFLHSLGIADVAIGWFMTATLIGDALLSLWLTWRADHWGRRRVVAGGCVAMAISGLVFASASSFWVLLLAAVVGVISPSGDETGPFKSVEEASLAHLTLPEHRAFIYAIHGLAATGGAAVGSLVAGIVVDQLTLVYQFDDVTAYRVVFVIYAGIAVAKLLFSLLLSPACEVKVMDVPVVETEDSQLLLPPSSSTGLSARTQRLLAPLLVVFMLDSLGYGLMPWAWVVYYLKKTFAISATGLGTLFFVINLTDAISSLPSAWIATKLGSVAAILATQVPSAILFALVSVVSSFGASAILLLGYAATSTLDVVPRQMLLSALFPPHELAKVMGVVNLGKTAARSVGPPFTGWLAHHGWLHYGFAINGGCVLIADAVLASFSGRYSQSQIH</sequence>
<evidence type="ECO:0000259" key="3">
    <source>
        <dbReference type="PROSITE" id="PS50850"/>
    </source>
</evidence>
<name>A0A642UQT5_DIURU</name>
<dbReference type="SUPFAM" id="SSF103473">
    <property type="entry name" value="MFS general substrate transporter"/>
    <property type="match status" value="1"/>
</dbReference>
<dbReference type="OMA" id="LGYGFMP"/>
<keyword evidence="5" id="KW-1185">Reference proteome</keyword>
<dbReference type="GO" id="GO:0022857">
    <property type="term" value="F:transmembrane transporter activity"/>
    <property type="evidence" value="ECO:0007669"/>
    <property type="project" value="InterPro"/>
</dbReference>
<feature type="transmembrane region" description="Helical" evidence="2">
    <location>
        <begin position="233"/>
        <end position="251"/>
    </location>
</feature>
<feature type="transmembrane region" description="Helical" evidence="2">
    <location>
        <begin position="171"/>
        <end position="195"/>
    </location>
</feature>
<dbReference type="PROSITE" id="PS50850">
    <property type="entry name" value="MFS"/>
    <property type="match status" value="1"/>
</dbReference>
<dbReference type="InterPro" id="IPR011701">
    <property type="entry name" value="MFS"/>
</dbReference>
<dbReference type="Proteomes" id="UP000449547">
    <property type="component" value="Unassembled WGS sequence"/>
</dbReference>
<dbReference type="PANTHER" id="PTHR23520:SF2">
    <property type="entry name" value="ABR173CP"/>
    <property type="match status" value="1"/>
</dbReference>
<evidence type="ECO:0000313" key="4">
    <source>
        <dbReference type="EMBL" id="KAA8901265.1"/>
    </source>
</evidence>
<dbReference type="EMBL" id="SWFT01000105">
    <property type="protein sequence ID" value="KAA8901265.1"/>
    <property type="molecule type" value="Genomic_DNA"/>
</dbReference>